<dbReference type="Proteomes" id="UP000499080">
    <property type="component" value="Unassembled WGS sequence"/>
</dbReference>
<proteinExistence type="predicted"/>
<dbReference type="EMBL" id="BGPR01122644">
    <property type="protein sequence ID" value="GBN24744.1"/>
    <property type="molecule type" value="Genomic_DNA"/>
</dbReference>
<keyword evidence="3" id="KW-1185">Reference proteome</keyword>
<sequence>MAFFNHFPDHCFFRWNIYNPFVPWQPLEATFYYGFPNVTRWKVTLKPLDRGINCWQYAFSLKFDGWSNHGDGIVAENVLVFVVLGDDLISSPEVPNYHFCRRNRFRYEFQEKVVMHPQENPHRLGIIIDLLLPFRARRDAERNDVPSLRSLSADMRDLLTDPRYYNMILWSTDHDQSFRVHYYIIEARWSNFFRRHPANFNVDTDISDILLWDILTYMYSGVLGMHWPDWTDEIYTTELFQVMERYKLYHLYKVLVKSDLEQLRETRHPGLIESRLFPLDVVVGRPINSASRTWTLYLNSDNEVVFRIGVWNEAGNWLSYSVQSKCPSTVHVEVNLKLEKKVGGSAVEGAFHFHGRACTLDPDETVDSGPVLFLGCPETFGDSHGTEVEHSIRCYLNVVSGEKAERVQSVGDDSLQDESERFGVLSDHLQKLHEERWNADVRILSRPDRIIIMEPSHRGIFVARLPEWWKGLVNVPVEIPMPDMVEIHVPRSVRTTLGRDALPILLEYMYTGKVSHIPRHLAPEISEFAIETGFLSFHFAVERILRWRNR</sequence>
<dbReference type="OrthoDB" id="6449489at2759"/>
<accession>A0A4Y2ME22</accession>
<gene>
    <name evidence="2" type="ORF">AVEN_178632_1</name>
    <name evidence="1" type="ORF">AVEN_271164_1</name>
</gene>
<evidence type="ECO:0000313" key="1">
    <source>
        <dbReference type="EMBL" id="GBN24744.1"/>
    </source>
</evidence>
<comment type="caution">
    <text evidence="1">The sequence shown here is derived from an EMBL/GenBank/DDBJ whole genome shotgun (WGS) entry which is preliminary data.</text>
</comment>
<reference evidence="1 3" key="1">
    <citation type="journal article" date="2019" name="Sci. Rep.">
        <title>Orb-weaving spider Araneus ventricosus genome elucidates the spidroin gene catalogue.</title>
        <authorList>
            <person name="Kono N."/>
            <person name="Nakamura H."/>
            <person name="Ohtoshi R."/>
            <person name="Moran D.A.P."/>
            <person name="Shinohara A."/>
            <person name="Yoshida Y."/>
            <person name="Fujiwara M."/>
            <person name="Mori M."/>
            <person name="Tomita M."/>
            <person name="Arakawa K."/>
        </authorList>
    </citation>
    <scope>NUCLEOTIDE SEQUENCE [LARGE SCALE GENOMIC DNA]</scope>
</reference>
<dbReference type="AlphaFoldDB" id="A0A4Y2ME22"/>
<name>A0A4Y2ME22_ARAVE</name>
<evidence type="ECO:0000313" key="3">
    <source>
        <dbReference type="Proteomes" id="UP000499080"/>
    </source>
</evidence>
<organism evidence="1 3">
    <name type="scientific">Araneus ventricosus</name>
    <name type="common">Orbweaver spider</name>
    <name type="synonym">Epeira ventricosa</name>
    <dbReference type="NCBI Taxonomy" id="182803"/>
    <lineage>
        <taxon>Eukaryota</taxon>
        <taxon>Metazoa</taxon>
        <taxon>Ecdysozoa</taxon>
        <taxon>Arthropoda</taxon>
        <taxon>Chelicerata</taxon>
        <taxon>Arachnida</taxon>
        <taxon>Araneae</taxon>
        <taxon>Araneomorphae</taxon>
        <taxon>Entelegynae</taxon>
        <taxon>Araneoidea</taxon>
        <taxon>Araneidae</taxon>
        <taxon>Araneus</taxon>
    </lineage>
</organism>
<protein>
    <recommendedName>
        <fullName evidence="4">BTB domain-containing protein</fullName>
    </recommendedName>
</protein>
<evidence type="ECO:0000313" key="2">
    <source>
        <dbReference type="EMBL" id="GBN24785.1"/>
    </source>
</evidence>
<dbReference type="EMBL" id="BGPR01122658">
    <property type="protein sequence ID" value="GBN24785.1"/>
    <property type="molecule type" value="Genomic_DNA"/>
</dbReference>
<evidence type="ECO:0008006" key="4">
    <source>
        <dbReference type="Google" id="ProtNLM"/>
    </source>
</evidence>